<organism evidence="2 3">
    <name type="scientific">Trichonephila clavata</name>
    <name type="common">Joro spider</name>
    <name type="synonym">Nephila clavata</name>
    <dbReference type="NCBI Taxonomy" id="2740835"/>
    <lineage>
        <taxon>Eukaryota</taxon>
        <taxon>Metazoa</taxon>
        <taxon>Ecdysozoa</taxon>
        <taxon>Arthropoda</taxon>
        <taxon>Chelicerata</taxon>
        <taxon>Arachnida</taxon>
        <taxon>Araneae</taxon>
        <taxon>Araneomorphae</taxon>
        <taxon>Entelegynae</taxon>
        <taxon>Araneoidea</taxon>
        <taxon>Nephilidae</taxon>
        <taxon>Trichonephila</taxon>
    </lineage>
</organism>
<proteinExistence type="predicted"/>
<dbReference type="EMBL" id="BMAO01035169">
    <property type="protein sequence ID" value="GFR01791.1"/>
    <property type="molecule type" value="Genomic_DNA"/>
</dbReference>
<evidence type="ECO:0000313" key="3">
    <source>
        <dbReference type="Proteomes" id="UP000887116"/>
    </source>
</evidence>
<dbReference type="GO" id="GO:0006357">
    <property type="term" value="P:regulation of transcription by RNA polymerase II"/>
    <property type="evidence" value="ECO:0007669"/>
    <property type="project" value="InterPro"/>
</dbReference>
<evidence type="ECO:0000256" key="1">
    <source>
        <dbReference type="ARBA" id="ARBA00023127"/>
    </source>
</evidence>
<keyword evidence="3" id="KW-1185">Reference proteome</keyword>
<dbReference type="SUPFAM" id="SSF47954">
    <property type="entry name" value="Cyclin-like"/>
    <property type="match status" value="2"/>
</dbReference>
<keyword evidence="1" id="KW-0195">Cyclin</keyword>
<sequence>MGINSSCEISEGALVIQEYGRIIGCPTTTVAKALVLYHRFQRLVQGHEEDLVCIPAAILSISVRLCDDNISDQKIVLVFYHKNLDKKVSTDPEREDPPSDKIEKMVKSLSKIVYFVSRVLSHTMDCEIAHTYVFEYLNKFQELIKLKNSEIVGLSTTAARLLSTFYLCQKCIKYEAEAITAACIHFIFVYFDLNVPELSSIMSKELGDYADKEKVSNIIDDMMIVAEISTNIQAPRI</sequence>
<gene>
    <name evidence="2" type="primary">NCL1_49058</name>
    <name evidence="2" type="ORF">TNCT_415971</name>
</gene>
<dbReference type="OrthoDB" id="6429074at2759"/>
<dbReference type="GO" id="GO:0016538">
    <property type="term" value="F:cyclin-dependent protein serine/threonine kinase regulator activity"/>
    <property type="evidence" value="ECO:0007669"/>
    <property type="project" value="InterPro"/>
</dbReference>
<reference evidence="2" key="1">
    <citation type="submission" date="2020-07" db="EMBL/GenBank/DDBJ databases">
        <title>Multicomponent nature underlies the extraordinary mechanical properties of spider dragline silk.</title>
        <authorList>
            <person name="Kono N."/>
            <person name="Nakamura H."/>
            <person name="Mori M."/>
            <person name="Yoshida Y."/>
            <person name="Ohtoshi R."/>
            <person name="Malay A.D."/>
            <person name="Moran D.A.P."/>
            <person name="Tomita M."/>
            <person name="Numata K."/>
            <person name="Arakawa K."/>
        </authorList>
    </citation>
    <scope>NUCLEOTIDE SEQUENCE</scope>
</reference>
<name>A0A8X6JCQ5_TRICU</name>
<dbReference type="Proteomes" id="UP000887116">
    <property type="component" value="Unassembled WGS sequence"/>
</dbReference>
<protein>
    <submittedName>
        <fullName evidence="2">Uncharacterized protein</fullName>
    </submittedName>
</protein>
<dbReference type="AlphaFoldDB" id="A0A8X6JCQ5"/>
<dbReference type="InterPro" id="IPR043198">
    <property type="entry name" value="Cyclin/Ssn8"/>
</dbReference>
<accession>A0A8X6JCQ5</accession>
<comment type="caution">
    <text evidence="2">The sequence shown here is derived from an EMBL/GenBank/DDBJ whole genome shotgun (WGS) entry which is preliminary data.</text>
</comment>
<dbReference type="InterPro" id="IPR036915">
    <property type="entry name" value="Cyclin-like_sf"/>
</dbReference>
<dbReference type="Gene3D" id="1.10.472.10">
    <property type="entry name" value="Cyclin-like"/>
    <property type="match status" value="2"/>
</dbReference>
<dbReference type="PANTHER" id="PTHR10026">
    <property type="entry name" value="CYCLIN"/>
    <property type="match status" value="1"/>
</dbReference>
<evidence type="ECO:0000313" key="2">
    <source>
        <dbReference type="EMBL" id="GFR01791.1"/>
    </source>
</evidence>